<accession>A0AAV0GTN9</accession>
<sequence length="59" mass="6386">MAQSPFLQRARAAAASYGGVMAAFLRHSLRTLEGVRSLVQSWLVLCMGLISPGNREPGR</sequence>
<comment type="caution">
    <text evidence="1">The sequence shown here is derived from an EMBL/GenBank/DDBJ whole genome shotgun (WGS) entry which is preliminary data.</text>
</comment>
<dbReference type="AlphaFoldDB" id="A0AAV0GTN9"/>
<gene>
    <name evidence="1" type="ORF">LITE_LOCUS989</name>
</gene>
<dbReference type="Proteomes" id="UP001154282">
    <property type="component" value="Unassembled WGS sequence"/>
</dbReference>
<reference evidence="1" key="1">
    <citation type="submission" date="2022-08" db="EMBL/GenBank/DDBJ databases">
        <authorList>
            <person name="Gutierrez-Valencia J."/>
        </authorList>
    </citation>
    <scope>NUCLEOTIDE SEQUENCE</scope>
</reference>
<evidence type="ECO:0000313" key="1">
    <source>
        <dbReference type="EMBL" id="CAI0376390.1"/>
    </source>
</evidence>
<proteinExistence type="predicted"/>
<protein>
    <submittedName>
        <fullName evidence="1">Uncharacterized protein</fullName>
    </submittedName>
</protein>
<name>A0AAV0GTN9_9ROSI</name>
<evidence type="ECO:0000313" key="2">
    <source>
        <dbReference type="Proteomes" id="UP001154282"/>
    </source>
</evidence>
<organism evidence="1 2">
    <name type="scientific">Linum tenue</name>
    <dbReference type="NCBI Taxonomy" id="586396"/>
    <lineage>
        <taxon>Eukaryota</taxon>
        <taxon>Viridiplantae</taxon>
        <taxon>Streptophyta</taxon>
        <taxon>Embryophyta</taxon>
        <taxon>Tracheophyta</taxon>
        <taxon>Spermatophyta</taxon>
        <taxon>Magnoliopsida</taxon>
        <taxon>eudicotyledons</taxon>
        <taxon>Gunneridae</taxon>
        <taxon>Pentapetalae</taxon>
        <taxon>rosids</taxon>
        <taxon>fabids</taxon>
        <taxon>Malpighiales</taxon>
        <taxon>Linaceae</taxon>
        <taxon>Linum</taxon>
    </lineage>
</organism>
<keyword evidence="2" id="KW-1185">Reference proteome</keyword>
<dbReference type="EMBL" id="CAMGYJ010000002">
    <property type="protein sequence ID" value="CAI0376390.1"/>
    <property type="molecule type" value="Genomic_DNA"/>
</dbReference>